<feature type="compositionally biased region" description="Low complexity" evidence="1">
    <location>
        <begin position="241"/>
        <end position="265"/>
    </location>
</feature>
<name>A0ABM4WTN8_COFAR</name>
<evidence type="ECO:0000259" key="2">
    <source>
        <dbReference type="Pfam" id="PF12776"/>
    </source>
</evidence>
<feature type="region of interest" description="Disordered" evidence="1">
    <location>
        <begin position="1"/>
        <end position="27"/>
    </location>
</feature>
<dbReference type="GeneID" id="140036669"/>
<dbReference type="Proteomes" id="UP001652660">
    <property type="component" value="Chromosome 2e"/>
</dbReference>
<gene>
    <name evidence="4" type="primary">LOC140036669</name>
</gene>
<proteinExistence type="predicted"/>
<dbReference type="PANTHER" id="PTHR47584:SF19">
    <property type="entry name" value="L10-INTERACTING MYB DOMAIN-CONTAINING PROTEIN-LIKE"/>
    <property type="match status" value="1"/>
</dbReference>
<reference evidence="4" key="1">
    <citation type="submission" date="2025-08" db="UniProtKB">
        <authorList>
            <consortium name="RefSeq"/>
        </authorList>
    </citation>
    <scope>IDENTIFICATION</scope>
    <source>
        <tissue evidence="4">Leaves</tissue>
    </source>
</reference>
<evidence type="ECO:0000256" key="1">
    <source>
        <dbReference type="SAM" id="MobiDB-lite"/>
    </source>
</evidence>
<feature type="region of interest" description="Disordered" evidence="1">
    <location>
        <begin position="184"/>
        <end position="267"/>
    </location>
</feature>
<dbReference type="PANTHER" id="PTHR47584">
    <property type="match status" value="1"/>
</dbReference>
<dbReference type="InterPro" id="IPR024752">
    <property type="entry name" value="Myb/SANT-like_dom"/>
</dbReference>
<evidence type="ECO:0000313" key="4">
    <source>
        <dbReference type="RefSeq" id="XP_071935138.1"/>
    </source>
</evidence>
<dbReference type="Pfam" id="PF12776">
    <property type="entry name" value="Myb_DNA-bind_3"/>
    <property type="match status" value="1"/>
</dbReference>
<sequence length="358" mass="40218">MPNKRRRSLSGPTTPPRLSEPSSVHSVTDSNDYIQSLVNYFRMPRDHTTAKAHWDENMEIHFCMTFVEWKRSGEWNPNVASEANWMKLAAHLNAAWGKQYAWTVYHSKLARLKKIWRCFAKLKGLRQTSETGIGWDENRRCFLGEPSQWNNLCLENKDYGYFRSGQCVDKYAILHEVFEAETATGSQAQASSVPPSIYNPRNRAGQSSGQVFSSPLGDEMYNAGQGTGFDEDAPIAGVKRGSSSQGITSSGPSASRGSKSSRTSSDPFVECANSLSTLANSKLHIRSRRESEKEKFGPEMTAQVVESFEELDKEVKLAAVLALQDDKWRKTFLSLSREMQEFWLQTLQKAPPKGPDGK</sequence>
<dbReference type="RefSeq" id="XP_071935138.1">
    <property type="nucleotide sequence ID" value="XM_072079037.1"/>
</dbReference>
<accession>A0ABM4WTN8</accession>
<dbReference type="InterPro" id="IPR045026">
    <property type="entry name" value="LIMYB"/>
</dbReference>
<feature type="compositionally biased region" description="Polar residues" evidence="1">
    <location>
        <begin position="204"/>
        <end position="213"/>
    </location>
</feature>
<feature type="domain" description="Myb/SANT-like" evidence="2">
    <location>
        <begin position="53"/>
        <end position="151"/>
    </location>
</feature>
<keyword evidence="3" id="KW-1185">Reference proteome</keyword>
<protein>
    <recommendedName>
        <fullName evidence="2">Myb/SANT-like domain-containing protein</fullName>
    </recommendedName>
</protein>
<evidence type="ECO:0000313" key="3">
    <source>
        <dbReference type="Proteomes" id="UP001652660"/>
    </source>
</evidence>
<organism evidence="3 4">
    <name type="scientific">Coffea arabica</name>
    <name type="common">Arabian coffee</name>
    <dbReference type="NCBI Taxonomy" id="13443"/>
    <lineage>
        <taxon>Eukaryota</taxon>
        <taxon>Viridiplantae</taxon>
        <taxon>Streptophyta</taxon>
        <taxon>Embryophyta</taxon>
        <taxon>Tracheophyta</taxon>
        <taxon>Spermatophyta</taxon>
        <taxon>Magnoliopsida</taxon>
        <taxon>eudicotyledons</taxon>
        <taxon>Gunneridae</taxon>
        <taxon>Pentapetalae</taxon>
        <taxon>asterids</taxon>
        <taxon>lamiids</taxon>
        <taxon>Gentianales</taxon>
        <taxon>Rubiaceae</taxon>
        <taxon>Ixoroideae</taxon>
        <taxon>Gardenieae complex</taxon>
        <taxon>Bertiereae - Coffeeae clade</taxon>
        <taxon>Coffeeae</taxon>
        <taxon>Coffea</taxon>
    </lineage>
</organism>
<feature type="compositionally biased region" description="Polar residues" evidence="1">
    <location>
        <begin position="184"/>
        <end position="194"/>
    </location>
</feature>